<name>A0A8K0S1T8_9HYPO</name>
<dbReference type="OrthoDB" id="2533496at2759"/>
<gene>
    <name evidence="1" type="ORF">BKA59DRAFT_521237</name>
</gene>
<dbReference type="EMBL" id="JAGPXF010000002">
    <property type="protein sequence ID" value="KAH7256060.1"/>
    <property type="molecule type" value="Genomic_DNA"/>
</dbReference>
<sequence length="94" mass="10926">MATVEINDAVFCQAHLKEICDECEVDLREENDAFYGFDATDRNALECPPTNFSDAGEYCCVQHESPKTPKWCAGRNGRITLRPQVRRRWFEWHS</sequence>
<protein>
    <submittedName>
        <fullName evidence="1">Uncharacterized protein</fullName>
    </submittedName>
</protein>
<evidence type="ECO:0000313" key="1">
    <source>
        <dbReference type="EMBL" id="KAH7256060.1"/>
    </source>
</evidence>
<accession>A0A8K0S1T8</accession>
<evidence type="ECO:0000313" key="2">
    <source>
        <dbReference type="Proteomes" id="UP000813427"/>
    </source>
</evidence>
<reference evidence="1" key="1">
    <citation type="journal article" date="2021" name="Nat. Commun.">
        <title>Genetic determinants of endophytism in the Arabidopsis root mycobiome.</title>
        <authorList>
            <person name="Mesny F."/>
            <person name="Miyauchi S."/>
            <person name="Thiergart T."/>
            <person name="Pickel B."/>
            <person name="Atanasova L."/>
            <person name="Karlsson M."/>
            <person name="Huettel B."/>
            <person name="Barry K.W."/>
            <person name="Haridas S."/>
            <person name="Chen C."/>
            <person name="Bauer D."/>
            <person name="Andreopoulos W."/>
            <person name="Pangilinan J."/>
            <person name="LaButti K."/>
            <person name="Riley R."/>
            <person name="Lipzen A."/>
            <person name="Clum A."/>
            <person name="Drula E."/>
            <person name="Henrissat B."/>
            <person name="Kohler A."/>
            <person name="Grigoriev I.V."/>
            <person name="Martin F.M."/>
            <person name="Hacquard S."/>
        </authorList>
    </citation>
    <scope>NUCLEOTIDE SEQUENCE</scope>
    <source>
        <strain evidence="1">MPI-SDFR-AT-0068</strain>
    </source>
</reference>
<proteinExistence type="predicted"/>
<comment type="caution">
    <text evidence="1">The sequence shown here is derived from an EMBL/GenBank/DDBJ whole genome shotgun (WGS) entry which is preliminary data.</text>
</comment>
<dbReference type="AlphaFoldDB" id="A0A8K0S1T8"/>
<keyword evidence="2" id="KW-1185">Reference proteome</keyword>
<dbReference type="Proteomes" id="UP000813427">
    <property type="component" value="Unassembled WGS sequence"/>
</dbReference>
<organism evidence="1 2">
    <name type="scientific">Fusarium tricinctum</name>
    <dbReference type="NCBI Taxonomy" id="61284"/>
    <lineage>
        <taxon>Eukaryota</taxon>
        <taxon>Fungi</taxon>
        <taxon>Dikarya</taxon>
        <taxon>Ascomycota</taxon>
        <taxon>Pezizomycotina</taxon>
        <taxon>Sordariomycetes</taxon>
        <taxon>Hypocreomycetidae</taxon>
        <taxon>Hypocreales</taxon>
        <taxon>Nectriaceae</taxon>
        <taxon>Fusarium</taxon>
        <taxon>Fusarium tricinctum species complex</taxon>
    </lineage>
</organism>